<protein>
    <submittedName>
        <fullName evidence="3">Substrate-binding periplasmic protein</fullName>
    </submittedName>
</protein>
<dbReference type="Gene3D" id="3.40.190.10">
    <property type="entry name" value="Periplasmic binding protein-like II"/>
    <property type="match status" value="2"/>
</dbReference>
<organism evidence="3 4">
    <name type="scientific">Lacibacterium aquatile</name>
    <dbReference type="NCBI Taxonomy" id="1168082"/>
    <lineage>
        <taxon>Bacteria</taxon>
        <taxon>Pseudomonadati</taxon>
        <taxon>Pseudomonadota</taxon>
        <taxon>Alphaproteobacteria</taxon>
        <taxon>Rhodospirillales</taxon>
        <taxon>Rhodospirillaceae</taxon>
    </lineage>
</organism>
<dbReference type="PANTHER" id="PTHR35936">
    <property type="entry name" value="MEMBRANE-BOUND LYTIC MUREIN TRANSGLYCOSYLASE F"/>
    <property type="match status" value="1"/>
</dbReference>
<reference evidence="4" key="1">
    <citation type="journal article" date="2019" name="Int. J. Syst. Evol. Microbiol.">
        <title>The Global Catalogue of Microorganisms (GCM) 10K type strain sequencing project: providing services to taxonomists for standard genome sequencing and annotation.</title>
        <authorList>
            <consortium name="The Broad Institute Genomics Platform"/>
            <consortium name="The Broad Institute Genome Sequencing Center for Infectious Disease"/>
            <person name="Wu L."/>
            <person name="Ma J."/>
        </authorList>
    </citation>
    <scope>NUCLEOTIDE SEQUENCE [LARGE SCALE GENOMIC DNA]</scope>
    <source>
        <strain evidence="4">CGMCC 1.19062</strain>
    </source>
</reference>
<evidence type="ECO:0000256" key="1">
    <source>
        <dbReference type="ARBA" id="ARBA00022729"/>
    </source>
</evidence>
<feature type="domain" description="Solute-binding protein family 3/N-terminal" evidence="2">
    <location>
        <begin position="22"/>
        <end position="233"/>
    </location>
</feature>
<evidence type="ECO:0000313" key="3">
    <source>
        <dbReference type="EMBL" id="MFD2261824.1"/>
    </source>
</evidence>
<accession>A0ABW5DPE0</accession>
<keyword evidence="1" id="KW-0732">Signal</keyword>
<dbReference type="RefSeq" id="WP_379874738.1">
    <property type="nucleotide sequence ID" value="NZ_JBHUIP010000003.1"/>
</dbReference>
<evidence type="ECO:0000313" key="4">
    <source>
        <dbReference type="Proteomes" id="UP001597295"/>
    </source>
</evidence>
<dbReference type="EMBL" id="JBHUIP010000003">
    <property type="protein sequence ID" value="MFD2261824.1"/>
    <property type="molecule type" value="Genomic_DNA"/>
</dbReference>
<sequence>MAAPPCATPIRVALHNNGGLYDSEKGEGIDIALVSALAQRLGCEVSFRVVPRNQAWTDLVEGTIDLAPSILMTADRRTRASFLPYLRNKPLTFLRPNVQELDGPVFVATPTLKLGVIKAFSYGPTLDGLVTRIRTSGRDRISEMTMSNQLPGLLIAGRVDGILVNPLQITNPKKLIDEHHFVVRDWAQHETAIETYMALSRRRFTDSDSTAWAVALEELRSDGGLKTILEQFLPAEVVPSLLPAP</sequence>
<dbReference type="InterPro" id="IPR001638">
    <property type="entry name" value="Solute-binding_3/MltF_N"/>
</dbReference>
<comment type="caution">
    <text evidence="3">The sequence shown here is derived from an EMBL/GenBank/DDBJ whole genome shotgun (WGS) entry which is preliminary data.</text>
</comment>
<name>A0ABW5DPE0_9PROT</name>
<dbReference type="SUPFAM" id="SSF53850">
    <property type="entry name" value="Periplasmic binding protein-like II"/>
    <property type="match status" value="1"/>
</dbReference>
<dbReference type="Pfam" id="PF00497">
    <property type="entry name" value="SBP_bac_3"/>
    <property type="match status" value="1"/>
</dbReference>
<gene>
    <name evidence="3" type="ORF">ACFSM5_02925</name>
</gene>
<dbReference type="PANTHER" id="PTHR35936:SF19">
    <property type="entry name" value="AMINO-ACID-BINDING PROTEIN YXEM-RELATED"/>
    <property type="match status" value="1"/>
</dbReference>
<evidence type="ECO:0000259" key="2">
    <source>
        <dbReference type="Pfam" id="PF00497"/>
    </source>
</evidence>
<keyword evidence="4" id="KW-1185">Reference proteome</keyword>
<dbReference type="Proteomes" id="UP001597295">
    <property type="component" value="Unassembled WGS sequence"/>
</dbReference>
<proteinExistence type="predicted"/>